<evidence type="ECO:0000313" key="1">
    <source>
        <dbReference type="EMBL" id="WTS11094.1"/>
    </source>
</evidence>
<name>A0AAU1TZP9_9ACTN</name>
<dbReference type="EMBL" id="CP108195">
    <property type="protein sequence ID" value="WTS11094.1"/>
    <property type="molecule type" value="Genomic_DNA"/>
</dbReference>
<dbReference type="InterPro" id="IPR005297">
    <property type="entry name" value="Lipoprotein_repeat"/>
</dbReference>
<reference evidence="1" key="1">
    <citation type="submission" date="2022-10" db="EMBL/GenBank/DDBJ databases">
        <title>The complete genomes of actinobacterial strains from the NBC collection.</title>
        <authorList>
            <person name="Joergensen T.S."/>
            <person name="Alvarez Arevalo M."/>
            <person name="Sterndorff E.B."/>
            <person name="Faurdal D."/>
            <person name="Vuksanovic O."/>
            <person name="Mourched A.-S."/>
            <person name="Charusanti P."/>
            <person name="Shaw S."/>
            <person name="Blin K."/>
            <person name="Weber T."/>
        </authorList>
    </citation>
    <scope>NUCLEOTIDE SEQUENCE</scope>
    <source>
        <strain evidence="1">NBC_00119</strain>
    </source>
</reference>
<organism evidence="1">
    <name type="scientific">Streptomyces sp. NBC_00119</name>
    <dbReference type="NCBI Taxonomy" id="2975659"/>
    <lineage>
        <taxon>Bacteria</taxon>
        <taxon>Bacillati</taxon>
        <taxon>Actinomycetota</taxon>
        <taxon>Actinomycetes</taxon>
        <taxon>Kitasatosporales</taxon>
        <taxon>Streptomycetaceae</taxon>
        <taxon>Streptomyces</taxon>
    </lineage>
</organism>
<proteinExistence type="predicted"/>
<protein>
    <submittedName>
        <fullName evidence="1">Uncharacterized protein</fullName>
    </submittedName>
</protein>
<gene>
    <name evidence="1" type="ORF">OHU69_08450</name>
</gene>
<dbReference type="AlphaFoldDB" id="A0AAU1TZP9"/>
<dbReference type="Pfam" id="PF03640">
    <property type="entry name" value="Lipoprotein_15"/>
    <property type="match status" value="1"/>
</dbReference>
<accession>A0AAU1TZP9</accession>
<sequence>MCDQVTYAGSPLYRYTADHQPVGTGVVGLLWHVITPQNAPEQTGTTG</sequence>